<dbReference type="CDD" id="cd12087">
    <property type="entry name" value="TM_EGFR-like"/>
    <property type="match status" value="1"/>
</dbReference>
<dbReference type="Proteomes" id="UP001176059">
    <property type="component" value="Unassembled WGS sequence"/>
</dbReference>
<comment type="subcellular location">
    <subcellularLocation>
        <location evidence="1">Membrane</location>
        <topology evidence="1">Single-pass membrane protein</topology>
    </subcellularLocation>
</comment>
<feature type="region of interest" description="Disordered" evidence="5">
    <location>
        <begin position="117"/>
        <end position="141"/>
    </location>
</feature>
<feature type="compositionally biased region" description="Polar residues" evidence="5">
    <location>
        <begin position="267"/>
        <end position="283"/>
    </location>
</feature>
<evidence type="ECO:0000313" key="7">
    <source>
        <dbReference type="EMBL" id="KAJ3736912.1"/>
    </source>
</evidence>
<evidence type="ECO:0000256" key="5">
    <source>
        <dbReference type="SAM" id="MobiDB-lite"/>
    </source>
</evidence>
<feature type="transmembrane region" description="Helical" evidence="6">
    <location>
        <begin position="144"/>
        <end position="166"/>
    </location>
</feature>
<sequence length="387" mass="40189">MVGSAAAHRKLRKVFVRNELLKERQFGIGIGTGDLNPADIIGQLFTSATDENHHSSTSSSAVPLSSIIPNTSILPATSTTLSSQVTLTFISSTTPVATVSSPTSTFQFISSTASQTTIPSTSASSASPTADSSSSSSTTSSGNIVGIVAAVIIAILALGVFGFFILRRRRTNRNAKLIHQVDPFKVGLPEKDLPPPPAPEQRMTFGTFYGNPGPGDDPFGKNQINPSTVYIPPTTYWSGDSPSTKSMNSPLYGAATVRDEKLARATSGRSLTSPFGDSTSSTLSPIASPRIPSPAQSPFADPVDPNVMIQVPPAAGVKYTPSYVPIMDGSSGVPVSVYSPVVRGSFGSPTVNAHKATGGKGSSSSVSGQAQTRPATMYNEEDVYAGI</sequence>
<keyword evidence="3 6" id="KW-1133">Transmembrane helix</keyword>
<evidence type="ECO:0000256" key="6">
    <source>
        <dbReference type="SAM" id="Phobius"/>
    </source>
</evidence>
<dbReference type="GO" id="GO:0016020">
    <property type="term" value="C:membrane"/>
    <property type="evidence" value="ECO:0007669"/>
    <property type="project" value="UniProtKB-SubCell"/>
</dbReference>
<dbReference type="PANTHER" id="PTHR15549">
    <property type="entry name" value="PAIRED IMMUNOGLOBULIN-LIKE TYPE 2 RECEPTOR"/>
    <property type="match status" value="1"/>
</dbReference>
<evidence type="ECO:0000256" key="4">
    <source>
        <dbReference type="ARBA" id="ARBA00023136"/>
    </source>
</evidence>
<evidence type="ECO:0000256" key="2">
    <source>
        <dbReference type="ARBA" id="ARBA00022692"/>
    </source>
</evidence>
<feature type="compositionally biased region" description="Low complexity" evidence="5">
    <location>
        <begin position="284"/>
        <end position="295"/>
    </location>
</feature>
<comment type="caution">
    <text evidence="7">The sequence shown here is derived from an EMBL/GenBank/DDBJ whole genome shotgun (WGS) entry which is preliminary data.</text>
</comment>
<feature type="region of interest" description="Disordered" evidence="5">
    <location>
        <begin position="352"/>
        <end position="387"/>
    </location>
</feature>
<keyword evidence="2 6" id="KW-0812">Transmembrane</keyword>
<dbReference type="GO" id="GO:0071944">
    <property type="term" value="C:cell periphery"/>
    <property type="evidence" value="ECO:0007669"/>
    <property type="project" value="UniProtKB-ARBA"/>
</dbReference>
<reference evidence="7" key="1">
    <citation type="submission" date="2022-08" db="EMBL/GenBank/DDBJ databases">
        <authorList>
            <consortium name="DOE Joint Genome Institute"/>
            <person name="Min B."/>
            <person name="Sierra-Patev S."/>
            <person name="Naranjo-Ortiz M."/>
            <person name="Looney B."/>
            <person name="Konkel Z."/>
            <person name="Slot J.C."/>
            <person name="Sakamoto Y."/>
            <person name="Steenwyk J.L."/>
            <person name="Rokas A."/>
            <person name="Carro J."/>
            <person name="Camarero S."/>
            <person name="Ferreira P."/>
            <person name="Molpeceres G."/>
            <person name="Ruiz-duenas F.J."/>
            <person name="Serrano A."/>
            <person name="Henrissat B."/>
            <person name="Drula E."/>
            <person name="Hughes K.W."/>
            <person name="Mata J.L."/>
            <person name="Ishikawa N.K."/>
            <person name="Vargas-Isla R."/>
            <person name="Ushijima S."/>
            <person name="Smith C.A."/>
            <person name="Ahrendt S."/>
            <person name="Andreopoulos W."/>
            <person name="He G."/>
            <person name="LaButti K."/>
            <person name="Lipzen A."/>
            <person name="Ng V."/>
            <person name="Riley R."/>
            <person name="Sandor L."/>
            <person name="Barry K."/>
            <person name="Martinez A.T."/>
            <person name="Xiao Y."/>
            <person name="Gibbons J.G."/>
            <person name="Terashima K."/>
            <person name="Hibbett D.S."/>
            <person name="Grigoriev I.V."/>
        </authorList>
    </citation>
    <scope>NUCLEOTIDE SEQUENCE</scope>
    <source>
        <strain evidence="7">ET3784</strain>
    </source>
</reference>
<name>A0AA38JHG2_9AGAR</name>
<keyword evidence="4 6" id="KW-0472">Membrane</keyword>
<evidence type="ECO:0000256" key="3">
    <source>
        <dbReference type="ARBA" id="ARBA00022989"/>
    </source>
</evidence>
<dbReference type="InterPro" id="IPR051694">
    <property type="entry name" value="Immunoregulatory_rcpt-like"/>
</dbReference>
<reference evidence="7" key="2">
    <citation type="journal article" date="2023" name="Proc. Natl. Acad. Sci. U.S.A.">
        <title>A global phylogenomic analysis of the shiitake genus Lentinula.</title>
        <authorList>
            <person name="Sierra-Patev S."/>
            <person name="Min B."/>
            <person name="Naranjo-Ortiz M."/>
            <person name="Looney B."/>
            <person name="Konkel Z."/>
            <person name="Slot J.C."/>
            <person name="Sakamoto Y."/>
            <person name="Steenwyk J.L."/>
            <person name="Rokas A."/>
            <person name="Carro J."/>
            <person name="Camarero S."/>
            <person name="Ferreira P."/>
            <person name="Molpeceres G."/>
            <person name="Ruiz-Duenas F.J."/>
            <person name="Serrano A."/>
            <person name="Henrissat B."/>
            <person name="Drula E."/>
            <person name="Hughes K.W."/>
            <person name="Mata J.L."/>
            <person name="Ishikawa N.K."/>
            <person name="Vargas-Isla R."/>
            <person name="Ushijima S."/>
            <person name="Smith C.A."/>
            <person name="Donoghue J."/>
            <person name="Ahrendt S."/>
            <person name="Andreopoulos W."/>
            <person name="He G."/>
            <person name="LaButti K."/>
            <person name="Lipzen A."/>
            <person name="Ng V."/>
            <person name="Riley R."/>
            <person name="Sandor L."/>
            <person name="Barry K."/>
            <person name="Martinez A.T."/>
            <person name="Xiao Y."/>
            <person name="Gibbons J.G."/>
            <person name="Terashima K."/>
            <person name="Grigoriev I.V."/>
            <person name="Hibbett D."/>
        </authorList>
    </citation>
    <scope>NUCLEOTIDE SEQUENCE</scope>
    <source>
        <strain evidence="7">ET3784</strain>
    </source>
</reference>
<feature type="region of interest" description="Disordered" evidence="5">
    <location>
        <begin position="265"/>
        <end position="295"/>
    </location>
</feature>
<dbReference type="PANTHER" id="PTHR15549:SF26">
    <property type="entry name" value="AXIAL BUDDING PATTERN PROTEIN 2-RELATED"/>
    <property type="match status" value="1"/>
</dbReference>
<accession>A0AA38JHG2</accession>
<evidence type="ECO:0000256" key="1">
    <source>
        <dbReference type="ARBA" id="ARBA00004167"/>
    </source>
</evidence>
<keyword evidence="8" id="KW-1185">Reference proteome</keyword>
<evidence type="ECO:0000313" key="8">
    <source>
        <dbReference type="Proteomes" id="UP001176059"/>
    </source>
</evidence>
<dbReference type="EMBL" id="JANVFO010000003">
    <property type="protein sequence ID" value="KAJ3736912.1"/>
    <property type="molecule type" value="Genomic_DNA"/>
</dbReference>
<dbReference type="AlphaFoldDB" id="A0AA38JHG2"/>
<organism evidence="7 8">
    <name type="scientific">Lentinula guzmanii</name>
    <dbReference type="NCBI Taxonomy" id="2804957"/>
    <lineage>
        <taxon>Eukaryota</taxon>
        <taxon>Fungi</taxon>
        <taxon>Dikarya</taxon>
        <taxon>Basidiomycota</taxon>
        <taxon>Agaricomycotina</taxon>
        <taxon>Agaricomycetes</taxon>
        <taxon>Agaricomycetidae</taxon>
        <taxon>Agaricales</taxon>
        <taxon>Marasmiineae</taxon>
        <taxon>Omphalotaceae</taxon>
        <taxon>Lentinula</taxon>
    </lineage>
</organism>
<proteinExistence type="predicted"/>
<gene>
    <name evidence="7" type="ORF">DFJ43DRAFT_1149378</name>
</gene>
<protein>
    <submittedName>
        <fullName evidence="7">Uncharacterized protein</fullName>
    </submittedName>
</protein>